<evidence type="ECO:0000313" key="4">
    <source>
        <dbReference type="Proteomes" id="UP000039865"/>
    </source>
</evidence>
<organism evidence="3 4">
    <name type="scientific">Stylonychia lemnae</name>
    <name type="common">Ciliate</name>
    <dbReference type="NCBI Taxonomy" id="5949"/>
    <lineage>
        <taxon>Eukaryota</taxon>
        <taxon>Sar</taxon>
        <taxon>Alveolata</taxon>
        <taxon>Ciliophora</taxon>
        <taxon>Intramacronucleata</taxon>
        <taxon>Spirotrichea</taxon>
        <taxon>Stichotrichia</taxon>
        <taxon>Sporadotrichida</taxon>
        <taxon>Oxytrichidae</taxon>
        <taxon>Stylonychinae</taxon>
        <taxon>Stylonychia</taxon>
    </lineage>
</organism>
<dbReference type="OrthoDB" id="414368at2759"/>
<name>A0A078B091_STYLE</name>
<dbReference type="Pfam" id="PF14908">
    <property type="entry name" value="HU-CCDC81_euk_1"/>
    <property type="match status" value="1"/>
</dbReference>
<dbReference type="InterPro" id="IPR040673">
    <property type="entry name" value="CCDC81_HU_dom_2"/>
</dbReference>
<gene>
    <name evidence="3" type="primary">Contig12746.g13595</name>
    <name evidence="3" type="ORF">STYLEM_15598</name>
</gene>
<protein>
    <recommendedName>
        <fullName evidence="5">CCDC81 HU domain-containing protein</fullName>
    </recommendedName>
</protein>
<dbReference type="AlphaFoldDB" id="A0A078B091"/>
<dbReference type="Pfam" id="PF18289">
    <property type="entry name" value="HU-CCDC81_euk_2"/>
    <property type="match status" value="1"/>
</dbReference>
<dbReference type="OMA" id="IRRQHIS"/>
<feature type="domain" description="CCDC81 HU" evidence="1">
    <location>
        <begin position="18"/>
        <end position="122"/>
    </location>
</feature>
<accession>A0A078B091</accession>
<proteinExistence type="predicted"/>
<dbReference type="InterPro" id="IPR028034">
    <property type="entry name" value="HU-CCDC81"/>
</dbReference>
<evidence type="ECO:0000259" key="1">
    <source>
        <dbReference type="Pfam" id="PF14908"/>
    </source>
</evidence>
<dbReference type="InParanoid" id="A0A078B091"/>
<reference evidence="3 4" key="1">
    <citation type="submission" date="2014-06" db="EMBL/GenBank/DDBJ databases">
        <authorList>
            <person name="Swart Estienne"/>
        </authorList>
    </citation>
    <scope>NUCLEOTIDE SEQUENCE [LARGE SCALE GENOMIC DNA]</scope>
    <source>
        <strain evidence="3 4">130c</strain>
    </source>
</reference>
<keyword evidence="4" id="KW-1185">Reference proteome</keyword>
<evidence type="ECO:0000259" key="2">
    <source>
        <dbReference type="Pfam" id="PF18289"/>
    </source>
</evidence>
<sequence length="296" mass="33639">MDIEKIIEWTLKNGSSYPGKHNYPTERTSPACKPLEPKSQMMIIWKSMIEYLNNNLRAGRSVNIKGFGSFTFDIDTELPRIATKSINPKTDLEDQRLDRKHVHKIKPVFVVDSQFQTHLTRYHNKEQIVPAKSQNSIFQKGFRMIYCNPVPIAAACLLGKDVVQDALNTIFLAIQDLIKYNKDIVLQFGFACISIIGKALRTMFSQSFIESAQDKTFEHTMKRSTTPVSTIWKTSYTKTFARSTLGNLIQKPNHEVVQTLNEKTQALKMMSLDLSSSGKLQLSNRLSSQGRGLFSP</sequence>
<feature type="domain" description="CCDC81 HU" evidence="2">
    <location>
        <begin position="146"/>
        <end position="215"/>
    </location>
</feature>
<dbReference type="Proteomes" id="UP000039865">
    <property type="component" value="Unassembled WGS sequence"/>
</dbReference>
<evidence type="ECO:0000313" key="3">
    <source>
        <dbReference type="EMBL" id="CDW86503.1"/>
    </source>
</evidence>
<evidence type="ECO:0008006" key="5">
    <source>
        <dbReference type="Google" id="ProtNLM"/>
    </source>
</evidence>
<dbReference type="EMBL" id="CCKQ01014711">
    <property type="protein sequence ID" value="CDW86503.1"/>
    <property type="molecule type" value="Genomic_DNA"/>
</dbReference>